<feature type="chain" id="PRO_5045133220" evidence="1">
    <location>
        <begin position="22"/>
        <end position="345"/>
    </location>
</feature>
<gene>
    <name evidence="2" type="ORF">QM524_10735</name>
</gene>
<organism evidence="2 3">
    <name type="scientific">Flectobacillus roseus</name>
    <dbReference type="NCBI Taxonomy" id="502259"/>
    <lineage>
        <taxon>Bacteria</taxon>
        <taxon>Pseudomonadati</taxon>
        <taxon>Bacteroidota</taxon>
        <taxon>Cytophagia</taxon>
        <taxon>Cytophagales</taxon>
        <taxon>Flectobacillaceae</taxon>
        <taxon>Flectobacillus</taxon>
    </lineage>
</organism>
<name>A0ABT6Y7X9_9BACT</name>
<sequence length="345" mass="37786">MKKSFLLFTLCSFWGILFLSACFKNSDAEPLEIFKVSTLFVSNAETTINAKNLQIFKPADSTILVPKVELNNGAQDGNGVLFVASKNFLFQISRAQKSIRLYNNASSVFEASLPNNIIIDSTLSSGREIAYDETNDALFVANNTDSTIRVYEKVSTLNGKYVGKKLKLGGEPWGITYDKKNNRLFVVMDKNALRVEIYNNPSGIEAGKVAASLRFFINGYKINGATARLHGIAYSSQRDMLFVTEIGNASGTNFDKDGGIYIIDKVSKITNNSSILANRAIFGSNTGLGNPVDIAIDDRSIKGFIYVAEKANKKILVFGFGDNGNVAPIRGYTSTFSPEAIDIDY</sequence>
<dbReference type="Proteomes" id="UP001236507">
    <property type="component" value="Unassembled WGS sequence"/>
</dbReference>
<proteinExistence type="predicted"/>
<keyword evidence="3" id="KW-1185">Reference proteome</keyword>
<dbReference type="RefSeq" id="WP_166576815.1">
    <property type="nucleotide sequence ID" value="NZ_JASHIF010000008.1"/>
</dbReference>
<reference evidence="2 3" key="1">
    <citation type="submission" date="2023-05" db="EMBL/GenBank/DDBJ databases">
        <title>Novel species of genus Flectobacillus isolated from stream in China.</title>
        <authorList>
            <person name="Lu H."/>
        </authorList>
    </citation>
    <scope>NUCLEOTIDE SEQUENCE [LARGE SCALE GENOMIC DNA]</scope>
    <source>
        <strain evidence="2 3">KCTC 42575</strain>
    </source>
</reference>
<feature type="signal peptide" evidence="1">
    <location>
        <begin position="1"/>
        <end position="21"/>
    </location>
</feature>
<evidence type="ECO:0000313" key="3">
    <source>
        <dbReference type="Proteomes" id="UP001236507"/>
    </source>
</evidence>
<evidence type="ECO:0000256" key="1">
    <source>
        <dbReference type="SAM" id="SignalP"/>
    </source>
</evidence>
<protein>
    <submittedName>
        <fullName evidence="2">Uncharacterized protein</fullName>
    </submittedName>
</protein>
<comment type="caution">
    <text evidence="2">The sequence shown here is derived from an EMBL/GenBank/DDBJ whole genome shotgun (WGS) entry which is preliminary data.</text>
</comment>
<dbReference type="InterPro" id="IPR011042">
    <property type="entry name" value="6-blade_b-propeller_TolB-like"/>
</dbReference>
<dbReference type="PROSITE" id="PS51257">
    <property type="entry name" value="PROKAR_LIPOPROTEIN"/>
    <property type="match status" value="1"/>
</dbReference>
<accession>A0ABT6Y7X9</accession>
<evidence type="ECO:0000313" key="2">
    <source>
        <dbReference type="EMBL" id="MDI9859683.1"/>
    </source>
</evidence>
<dbReference type="SUPFAM" id="SSF63825">
    <property type="entry name" value="YWTD domain"/>
    <property type="match status" value="1"/>
</dbReference>
<dbReference type="EMBL" id="JASHIF010000008">
    <property type="protein sequence ID" value="MDI9859683.1"/>
    <property type="molecule type" value="Genomic_DNA"/>
</dbReference>
<keyword evidence="1" id="KW-0732">Signal</keyword>
<dbReference type="InterPro" id="IPR015943">
    <property type="entry name" value="WD40/YVTN_repeat-like_dom_sf"/>
</dbReference>
<dbReference type="Gene3D" id="2.130.10.10">
    <property type="entry name" value="YVTN repeat-like/Quinoprotein amine dehydrogenase"/>
    <property type="match status" value="1"/>
</dbReference>
<dbReference type="Gene3D" id="2.120.10.30">
    <property type="entry name" value="TolB, C-terminal domain"/>
    <property type="match status" value="1"/>
</dbReference>